<dbReference type="InterPro" id="IPR047738">
    <property type="entry name" value="SAV_2336-like_N"/>
</dbReference>
<dbReference type="InterPro" id="IPR002182">
    <property type="entry name" value="NB-ARC"/>
</dbReference>
<protein>
    <submittedName>
        <fullName evidence="5">Cytochrome c</fullName>
    </submittedName>
</protein>
<dbReference type="InterPro" id="IPR027417">
    <property type="entry name" value="P-loop_NTPase"/>
</dbReference>
<dbReference type="Pfam" id="PF25000">
    <property type="entry name" value="DUF7779"/>
    <property type="match status" value="1"/>
</dbReference>
<evidence type="ECO:0000259" key="4">
    <source>
        <dbReference type="Pfam" id="PF25000"/>
    </source>
</evidence>
<evidence type="ECO:0000256" key="2">
    <source>
        <dbReference type="SAM" id="MobiDB-lite"/>
    </source>
</evidence>
<dbReference type="Pfam" id="PF00931">
    <property type="entry name" value="NB-ARC"/>
    <property type="match status" value="1"/>
</dbReference>
<gene>
    <name evidence="5" type="ORF">Vau01_064660</name>
</gene>
<feature type="region of interest" description="Disordered" evidence="2">
    <location>
        <begin position="391"/>
        <end position="418"/>
    </location>
</feature>
<keyword evidence="6" id="KW-1185">Reference proteome</keyword>
<name>A0A8J3ZC16_9ACTN</name>
<dbReference type="RefSeq" id="WP_204000486.1">
    <property type="nucleotide sequence ID" value="NZ_BOPG01000044.1"/>
</dbReference>
<dbReference type="Proteomes" id="UP000612585">
    <property type="component" value="Unassembled WGS sequence"/>
</dbReference>
<dbReference type="NCBIfam" id="NF041121">
    <property type="entry name" value="SAV_2336_NTERM"/>
    <property type="match status" value="1"/>
</dbReference>
<dbReference type="PANTHER" id="PTHR46082:SF6">
    <property type="entry name" value="AAA+ ATPASE DOMAIN-CONTAINING PROTEIN-RELATED"/>
    <property type="match status" value="1"/>
</dbReference>
<dbReference type="PANTHER" id="PTHR46082">
    <property type="entry name" value="ATP/GTP-BINDING PROTEIN-RELATED"/>
    <property type="match status" value="1"/>
</dbReference>
<dbReference type="Gene3D" id="3.40.50.300">
    <property type="entry name" value="P-loop containing nucleotide triphosphate hydrolases"/>
    <property type="match status" value="1"/>
</dbReference>
<sequence length="1279" mass="141260">MIRPVNPLPGADSIAEAMRSLRRQVPRLALVLDDGPSMQVWRPTIAAFQEITTRAFEDVSLSTLLPGSRRTDAGGPPLTRPTLVVTDGLDPFWRDGAAARLLRHWGQHVPVALVNPFPQRQWHLTNLVQRAVQLSADRNAVANKDLRVREDRRRRDPFARRLRPDDLYVPLLELHARWLAWWAALIGGRRDTWLESTVFVASADEPSAAADPPVAADSDELSPQDRVYAFRARASAEAFRLATYIAAAPLELPVLRSVQGALLPESTPAHLAEVVSNPLLMAPGVTDDGGPFAPELSFRTGVRGTLLACATRAESARVMEVVSTHYGDRVPAAQALFRLLDAPDDVPDTVVTNETLPFAEVELAVLRALSGPYGHRAHRLREAIRLSSGPVPVPSIQDGPERVSAHTESGGTMSVPTPPSNVPPSFFRQLPEHASPVGSINALLGETDAAQHDTVWGNVPPRNTDFTGRDELLRSLEDRLQAESVTAVLPQALHGMGGVGKSQMAIEYAYRHRNEYEVVWWIPAEQPAQILRAMMELGEQLNLETGLEASVAVSAVREALRRGAPYTKWLLIFDNAETLDTVNPYLPRGGPGKVLITSRNEQWSEVAQSLEIDVFSRAESIELLRKRNPDMTVEEADQLAAVLDDLPLAVGQASAWRATTGTPVAEYIRLLSEKREALAAEAAAEGYEIAVAAAWTVALDRLGIENPAALQLLQVCSFFAPEPIARELLIGPRNARISPELDETLQNPSKLNRAIRDIQRYGLARIDHRERTVQLHRLVRTVVVSQLTPPERTAREHGAHVLLAGGNPGNPDGSPQWPRYHALLPHVVASNAVGCEDAWARQLVLDVIEFYYYWGDHESCRDLARQVVTEWRSTLGADDLQTLKAARWLGYEQRLLGAFAEARQINADCLERLEARFGPEDEETLDAMSLVAADHRAAGEFTRARDLDREAFDRCIVEFGPDDPITLTAAHSLGISMRLTGEFQAALDLDAETYQRRGEVLGLDHMLTLLTLNGLTLDLREIGQYRRAFTEQELVYERFQRIFGTDHPYTLSAARNLAVACRRAGFHERARKLAEDTLQRLRQKFSTTTNPVTIAAALNFAVDLRENDELERSRDLAAQTYQEYENSLGPQHPFTLYARTNLGIVLRLLGDLDAAHDHDSTAFTLLRDSLGYDHVLTLTCATNLASDLAARGDHQGAYDLDVDTLERSRRQLGAGHPSTLACELNLALDLIALGRTGEGERRFGEVLAGYRRALGDEHPAITAALARVRANCDVDPMPL</sequence>
<evidence type="ECO:0000259" key="3">
    <source>
        <dbReference type="Pfam" id="PF00931"/>
    </source>
</evidence>
<evidence type="ECO:0000313" key="5">
    <source>
        <dbReference type="EMBL" id="GIJ58950.1"/>
    </source>
</evidence>
<dbReference type="Pfam" id="PF13424">
    <property type="entry name" value="TPR_12"/>
    <property type="match status" value="4"/>
</dbReference>
<dbReference type="InterPro" id="IPR011990">
    <property type="entry name" value="TPR-like_helical_dom_sf"/>
</dbReference>
<feature type="coiled-coil region" evidence="1">
    <location>
        <begin position="1064"/>
        <end position="1127"/>
    </location>
</feature>
<evidence type="ECO:0000256" key="1">
    <source>
        <dbReference type="SAM" id="Coils"/>
    </source>
</evidence>
<organism evidence="5 6">
    <name type="scientific">Virgisporangium aurantiacum</name>
    <dbReference type="NCBI Taxonomy" id="175570"/>
    <lineage>
        <taxon>Bacteria</taxon>
        <taxon>Bacillati</taxon>
        <taxon>Actinomycetota</taxon>
        <taxon>Actinomycetes</taxon>
        <taxon>Micromonosporales</taxon>
        <taxon>Micromonosporaceae</taxon>
        <taxon>Virgisporangium</taxon>
    </lineage>
</organism>
<evidence type="ECO:0000313" key="6">
    <source>
        <dbReference type="Proteomes" id="UP000612585"/>
    </source>
</evidence>
<feature type="domain" description="NB-ARC" evidence="3">
    <location>
        <begin position="474"/>
        <end position="627"/>
    </location>
</feature>
<dbReference type="NCBIfam" id="NF040586">
    <property type="entry name" value="FxSxx_TPR"/>
    <property type="match status" value="1"/>
</dbReference>
<proteinExistence type="predicted"/>
<comment type="caution">
    <text evidence="5">The sequence shown here is derived from an EMBL/GenBank/DDBJ whole genome shotgun (WGS) entry which is preliminary data.</text>
</comment>
<accession>A0A8J3ZC16</accession>
<feature type="domain" description="DUF7779" evidence="4">
    <location>
        <begin position="706"/>
        <end position="791"/>
    </location>
</feature>
<dbReference type="EMBL" id="BOPG01000044">
    <property type="protein sequence ID" value="GIJ58950.1"/>
    <property type="molecule type" value="Genomic_DNA"/>
</dbReference>
<dbReference type="GO" id="GO:0043531">
    <property type="term" value="F:ADP binding"/>
    <property type="evidence" value="ECO:0007669"/>
    <property type="project" value="InterPro"/>
</dbReference>
<dbReference type="InterPro" id="IPR056681">
    <property type="entry name" value="DUF7779"/>
</dbReference>
<dbReference type="Gene3D" id="1.25.40.10">
    <property type="entry name" value="Tetratricopeptide repeat domain"/>
    <property type="match status" value="3"/>
</dbReference>
<dbReference type="InterPro" id="IPR053137">
    <property type="entry name" value="NLR-like"/>
</dbReference>
<dbReference type="AlphaFoldDB" id="A0A8J3ZC16"/>
<keyword evidence="1" id="KW-0175">Coiled coil</keyword>
<dbReference type="SUPFAM" id="SSF48452">
    <property type="entry name" value="TPR-like"/>
    <property type="match status" value="3"/>
</dbReference>
<reference evidence="5" key="1">
    <citation type="submission" date="2021-01" db="EMBL/GenBank/DDBJ databases">
        <title>Whole genome shotgun sequence of Virgisporangium aurantiacum NBRC 16421.</title>
        <authorList>
            <person name="Komaki H."/>
            <person name="Tamura T."/>
        </authorList>
    </citation>
    <scope>NUCLEOTIDE SEQUENCE</scope>
    <source>
        <strain evidence="5">NBRC 16421</strain>
    </source>
</reference>
<dbReference type="SUPFAM" id="SSF52540">
    <property type="entry name" value="P-loop containing nucleoside triphosphate hydrolases"/>
    <property type="match status" value="1"/>
</dbReference>